<feature type="compositionally biased region" description="Polar residues" evidence="1">
    <location>
        <begin position="337"/>
        <end position="353"/>
    </location>
</feature>
<protein>
    <recommendedName>
        <fullName evidence="3">PGG domain-containing protein</fullName>
    </recommendedName>
</protein>
<dbReference type="Gramene" id="RZC47071">
    <property type="protein sequence ID" value="RZC47071"/>
    <property type="gene ID" value="C5167_040013"/>
</dbReference>
<keyword evidence="2" id="KW-1133">Transmembrane helix</keyword>
<reference evidence="4 5" key="1">
    <citation type="journal article" date="2018" name="Science">
        <title>The opium poppy genome and morphinan production.</title>
        <authorList>
            <person name="Guo L."/>
            <person name="Winzer T."/>
            <person name="Yang X."/>
            <person name="Li Y."/>
            <person name="Ning Z."/>
            <person name="He Z."/>
            <person name="Teodor R."/>
            <person name="Lu Y."/>
            <person name="Bowser T.A."/>
            <person name="Graham I.A."/>
            <person name="Ye K."/>
        </authorList>
    </citation>
    <scope>NUCLEOTIDE SEQUENCE [LARGE SCALE GENOMIC DNA]</scope>
    <source>
        <strain evidence="5">cv. HN1</strain>
        <tissue evidence="4">Leaves</tissue>
    </source>
</reference>
<evidence type="ECO:0000313" key="4">
    <source>
        <dbReference type="EMBL" id="RZC47071.1"/>
    </source>
</evidence>
<evidence type="ECO:0000313" key="5">
    <source>
        <dbReference type="Proteomes" id="UP000316621"/>
    </source>
</evidence>
<dbReference type="Proteomes" id="UP000316621">
    <property type="component" value="Chromosome 1"/>
</dbReference>
<dbReference type="GO" id="GO:0016020">
    <property type="term" value="C:membrane"/>
    <property type="evidence" value="ECO:0007669"/>
    <property type="project" value="TreeGrafter"/>
</dbReference>
<evidence type="ECO:0000259" key="3">
    <source>
        <dbReference type="Pfam" id="PF13962"/>
    </source>
</evidence>
<evidence type="ECO:0000256" key="2">
    <source>
        <dbReference type="SAM" id="Phobius"/>
    </source>
</evidence>
<dbReference type="InterPro" id="IPR002110">
    <property type="entry name" value="Ankyrin_rpt"/>
</dbReference>
<dbReference type="PANTHER" id="PTHR24177">
    <property type="entry name" value="CASKIN"/>
    <property type="match status" value="1"/>
</dbReference>
<feature type="region of interest" description="Disordered" evidence="1">
    <location>
        <begin position="62"/>
        <end position="101"/>
    </location>
</feature>
<keyword evidence="5" id="KW-1185">Reference proteome</keyword>
<sequence>MYSVWEFGENHDDDHHQCHQDILISKLVKSQEAMFNKLIKSQEDMFDKLVKSQKEFYKLLKHNNKNNDGDDDDETSDEASADDEEDDDIQDEVSDQDDQQLSDHIESAEYEGGEMMCTETTLEGYEHLFEAAKSGDWKDARESFQKNPEAMSMITNEEWKTAQRIAVLHNQLLSLKEIVKLMPPEAIEYQTRERASTALHAAAMYGYTEAAKVLVNKNPRLTQIRDTKGRVPLQVAVQAVTVGQTETVNYLYSVTRHVKPSPFLGHDGARLLCGAIDANFYDIALSLVKRFPKLVTEKSHEHGICGLESITQRPFAFLSGAKLTWWQRKIYSLTHTSMDSTSNSGTQAPNQTSSERDEENPFEIEGTQVLDGDNPSRSSAVNSIISKGILTMLASANRMPNITQVRHIKQYIYKQKLMHKQALALVSEMFGQIDKAVMDKSQIVEYFSENSNIIKTSIKHGTKEVVVECLKKFPFLIWHELGGQTMIQMAIAERNEKIFNVICETSGKDKIDLISRKDKKGYTLLHYAAKIAPAVHLNSICGTALQVQRELQWFKGVESIIPEDDRVRRNRKGYTAQFIFTQQHKGLVEKGGEWMKDTSGSCMVVAALIATVAFAAVFTVPGGNISDSSSPKNGTPIFLQNTSFMVFATADALALFSSITSVLMFLAIYTSRHAEEDFYKSLPQKLIIGLATLFISMATILVAFGASLFIVLGDRFVWSLIPIALFSCIPLSLFASLQLPLFAEMVRSTYWNCLFGEHRYIQPIKQSNEKMEGI</sequence>
<dbReference type="InterPro" id="IPR026961">
    <property type="entry name" value="PGG_dom"/>
</dbReference>
<feature type="domain" description="PGG" evidence="3">
    <location>
        <begin position="593"/>
        <end position="711"/>
    </location>
</feature>
<dbReference type="Pfam" id="PF13962">
    <property type="entry name" value="PGG"/>
    <property type="match status" value="1"/>
</dbReference>
<feature type="region of interest" description="Disordered" evidence="1">
    <location>
        <begin position="337"/>
        <end position="361"/>
    </location>
</feature>
<keyword evidence="2" id="KW-0472">Membrane</keyword>
<organism evidence="4 5">
    <name type="scientific">Papaver somniferum</name>
    <name type="common">Opium poppy</name>
    <dbReference type="NCBI Taxonomy" id="3469"/>
    <lineage>
        <taxon>Eukaryota</taxon>
        <taxon>Viridiplantae</taxon>
        <taxon>Streptophyta</taxon>
        <taxon>Embryophyta</taxon>
        <taxon>Tracheophyta</taxon>
        <taxon>Spermatophyta</taxon>
        <taxon>Magnoliopsida</taxon>
        <taxon>Ranunculales</taxon>
        <taxon>Papaveraceae</taxon>
        <taxon>Papaveroideae</taxon>
        <taxon>Papaver</taxon>
    </lineage>
</organism>
<proteinExistence type="predicted"/>
<feature type="transmembrane region" description="Helical" evidence="2">
    <location>
        <begin position="602"/>
        <end position="623"/>
    </location>
</feature>
<keyword evidence="2" id="KW-0812">Transmembrane</keyword>
<accession>A0A4Y7IH78</accession>
<dbReference type="AlphaFoldDB" id="A0A4Y7IH78"/>
<evidence type="ECO:0000256" key="1">
    <source>
        <dbReference type="SAM" id="MobiDB-lite"/>
    </source>
</evidence>
<dbReference type="PANTHER" id="PTHR24177:SF365">
    <property type="entry name" value="ANKYRIN REPEAT-CONTAINING PROTEIN NPR4-LIKE ISOFORM X1"/>
    <property type="match status" value="1"/>
</dbReference>
<dbReference type="Pfam" id="PF12796">
    <property type="entry name" value="Ank_2"/>
    <property type="match status" value="1"/>
</dbReference>
<feature type="compositionally biased region" description="Acidic residues" evidence="1">
    <location>
        <begin position="69"/>
        <end position="100"/>
    </location>
</feature>
<dbReference type="SUPFAM" id="SSF48403">
    <property type="entry name" value="Ankyrin repeat"/>
    <property type="match status" value="1"/>
</dbReference>
<gene>
    <name evidence="4" type="ORF">C5167_040013</name>
</gene>
<feature type="transmembrane region" description="Helical" evidence="2">
    <location>
        <begin position="716"/>
        <end position="737"/>
    </location>
</feature>
<feature type="transmembrane region" description="Helical" evidence="2">
    <location>
        <begin position="643"/>
        <end position="666"/>
    </location>
</feature>
<dbReference type="OrthoDB" id="1885923at2759"/>
<dbReference type="Gene3D" id="1.25.40.20">
    <property type="entry name" value="Ankyrin repeat-containing domain"/>
    <property type="match status" value="2"/>
</dbReference>
<dbReference type="EMBL" id="CM010715">
    <property type="protein sequence ID" value="RZC47071.1"/>
    <property type="molecule type" value="Genomic_DNA"/>
</dbReference>
<feature type="transmembrane region" description="Helical" evidence="2">
    <location>
        <begin position="686"/>
        <end position="710"/>
    </location>
</feature>
<name>A0A4Y7IH78_PAPSO</name>
<dbReference type="InterPro" id="IPR036770">
    <property type="entry name" value="Ankyrin_rpt-contain_sf"/>
</dbReference>